<evidence type="ECO:0000256" key="3">
    <source>
        <dbReference type="ARBA" id="ARBA00023274"/>
    </source>
</evidence>
<keyword evidence="2 5" id="KW-0689">Ribosomal protein</keyword>
<evidence type="ECO:0000256" key="5">
    <source>
        <dbReference type="HAMAP-Rule" id="MF_00358"/>
    </source>
</evidence>
<evidence type="ECO:0000256" key="2">
    <source>
        <dbReference type="ARBA" id="ARBA00022980"/>
    </source>
</evidence>
<dbReference type="AlphaFoldDB" id="A0A1G1VQN2"/>
<dbReference type="GO" id="GO:0003735">
    <property type="term" value="F:structural constituent of ribosome"/>
    <property type="evidence" value="ECO:0007669"/>
    <property type="project" value="InterPro"/>
</dbReference>
<evidence type="ECO:0000256" key="6">
    <source>
        <dbReference type="RuleBase" id="RU000667"/>
    </source>
</evidence>
<accession>A0A1G1VQN2</accession>
<sequence>MATVVKAKTDEPADSVIRRFKKQVLVDDILTEIRKREFYKKPSQEKQERRKEQERLRRRIQKLSY</sequence>
<evidence type="ECO:0000256" key="1">
    <source>
        <dbReference type="ARBA" id="ARBA00006640"/>
    </source>
</evidence>
<evidence type="ECO:0000313" key="9">
    <source>
        <dbReference type="Proteomes" id="UP000177324"/>
    </source>
</evidence>
<dbReference type="STRING" id="1797589.A2784_00875"/>
<dbReference type="PRINTS" id="PR00976">
    <property type="entry name" value="RIBOSOMALS21"/>
</dbReference>
<dbReference type="Proteomes" id="UP000177324">
    <property type="component" value="Unassembled WGS sequence"/>
</dbReference>
<dbReference type="GO" id="GO:1990904">
    <property type="term" value="C:ribonucleoprotein complex"/>
    <property type="evidence" value="ECO:0007669"/>
    <property type="project" value="UniProtKB-KW"/>
</dbReference>
<protein>
    <recommendedName>
        <fullName evidence="4 5">Small ribosomal subunit protein bS21</fullName>
    </recommendedName>
</protein>
<dbReference type="HAMAP" id="MF_00358">
    <property type="entry name" value="Ribosomal_bS21"/>
    <property type="match status" value="1"/>
</dbReference>
<feature type="compositionally biased region" description="Basic residues" evidence="7">
    <location>
        <begin position="56"/>
        <end position="65"/>
    </location>
</feature>
<organism evidence="8 9">
    <name type="scientific">Candidatus Chisholmbacteria bacterium RIFCSPHIGHO2_01_FULL_48_12</name>
    <dbReference type="NCBI Taxonomy" id="1797589"/>
    <lineage>
        <taxon>Bacteria</taxon>
        <taxon>Candidatus Chisholmiibacteriota</taxon>
    </lineage>
</organism>
<feature type="compositionally biased region" description="Basic and acidic residues" evidence="7">
    <location>
        <begin position="41"/>
        <end position="55"/>
    </location>
</feature>
<dbReference type="Pfam" id="PF01165">
    <property type="entry name" value="Ribosomal_S21"/>
    <property type="match status" value="1"/>
</dbReference>
<comment type="similarity">
    <text evidence="1 5 6">Belongs to the bacterial ribosomal protein bS21 family.</text>
</comment>
<dbReference type="GO" id="GO:0006412">
    <property type="term" value="P:translation"/>
    <property type="evidence" value="ECO:0007669"/>
    <property type="project" value="UniProtKB-UniRule"/>
</dbReference>
<keyword evidence="3 5" id="KW-0687">Ribonucleoprotein</keyword>
<comment type="caution">
    <text evidence="8">The sequence shown here is derived from an EMBL/GenBank/DDBJ whole genome shotgun (WGS) entry which is preliminary data.</text>
</comment>
<gene>
    <name evidence="5" type="primary">rpsU</name>
    <name evidence="8" type="ORF">A2784_00875</name>
</gene>
<reference evidence="8 9" key="1">
    <citation type="journal article" date="2016" name="Nat. Commun.">
        <title>Thousands of microbial genomes shed light on interconnected biogeochemical processes in an aquifer system.</title>
        <authorList>
            <person name="Anantharaman K."/>
            <person name="Brown C.T."/>
            <person name="Hug L.A."/>
            <person name="Sharon I."/>
            <person name="Castelle C.J."/>
            <person name="Probst A.J."/>
            <person name="Thomas B.C."/>
            <person name="Singh A."/>
            <person name="Wilkins M.J."/>
            <person name="Karaoz U."/>
            <person name="Brodie E.L."/>
            <person name="Williams K.H."/>
            <person name="Hubbard S.S."/>
            <person name="Banfield J.F."/>
        </authorList>
    </citation>
    <scope>NUCLEOTIDE SEQUENCE [LARGE SCALE GENOMIC DNA]</scope>
</reference>
<dbReference type="EMBL" id="MHCH01000016">
    <property type="protein sequence ID" value="OGY17709.1"/>
    <property type="molecule type" value="Genomic_DNA"/>
</dbReference>
<evidence type="ECO:0000256" key="4">
    <source>
        <dbReference type="ARBA" id="ARBA00035135"/>
    </source>
</evidence>
<dbReference type="InterPro" id="IPR001911">
    <property type="entry name" value="Ribosomal_bS21"/>
</dbReference>
<proteinExistence type="inferred from homology"/>
<dbReference type="Gene3D" id="1.20.5.1150">
    <property type="entry name" value="Ribosomal protein S8"/>
    <property type="match status" value="1"/>
</dbReference>
<evidence type="ECO:0000256" key="7">
    <source>
        <dbReference type="SAM" id="MobiDB-lite"/>
    </source>
</evidence>
<dbReference type="GO" id="GO:0005840">
    <property type="term" value="C:ribosome"/>
    <property type="evidence" value="ECO:0007669"/>
    <property type="project" value="UniProtKB-KW"/>
</dbReference>
<dbReference type="InterPro" id="IPR038380">
    <property type="entry name" value="Ribosomal_bS21_sf"/>
</dbReference>
<name>A0A1G1VQN2_9BACT</name>
<feature type="region of interest" description="Disordered" evidence="7">
    <location>
        <begin position="41"/>
        <end position="65"/>
    </location>
</feature>
<evidence type="ECO:0000313" key="8">
    <source>
        <dbReference type="EMBL" id="OGY17709.1"/>
    </source>
</evidence>
<dbReference type="NCBIfam" id="TIGR00030">
    <property type="entry name" value="S21p"/>
    <property type="match status" value="1"/>
</dbReference>